<dbReference type="EMBL" id="JACGXA010000001">
    <property type="protein sequence ID" value="MBA8803732.1"/>
    <property type="molecule type" value="Genomic_DNA"/>
</dbReference>
<evidence type="ECO:0000313" key="3">
    <source>
        <dbReference type="Proteomes" id="UP000580910"/>
    </source>
</evidence>
<evidence type="ECO:0000313" key="2">
    <source>
        <dbReference type="EMBL" id="MBA8803732.1"/>
    </source>
</evidence>
<dbReference type="Proteomes" id="UP000580910">
    <property type="component" value="Unassembled WGS sequence"/>
</dbReference>
<evidence type="ECO:0000256" key="1">
    <source>
        <dbReference type="SAM" id="SignalP"/>
    </source>
</evidence>
<reference evidence="2 3" key="1">
    <citation type="submission" date="2020-07" db="EMBL/GenBank/DDBJ databases">
        <title>Sequencing the genomes of 1000 actinobacteria strains.</title>
        <authorList>
            <person name="Klenk H.-P."/>
        </authorList>
    </citation>
    <scope>NUCLEOTIDE SEQUENCE [LARGE SCALE GENOMIC DNA]</scope>
    <source>
        <strain evidence="2 3">DSM 21349</strain>
    </source>
</reference>
<proteinExistence type="predicted"/>
<evidence type="ECO:0008006" key="4">
    <source>
        <dbReference type="Google" id="ProtNLM"/>
    </source>
</evidence>
<keyword evidence="3" id="KW-1185">Reference proteome</keyword>
<organism evidence="2 3">
    <name type="scientific">Nocardioides ginsengisegetis</name>
    <dbReference type="NCBI Taxonomy" id="661491"/>
    <lineage>
        <taxon>Bacteria</taxon>
        <taxon>Bacillati</taxon>
        <taxon>Actinomycetota</taxon>
        <taxon>Actinomycetes</taxon>
        <taxon>Propionibacteriales</taxon>
        <taxon>Nocardioidaceae</taxon>
        <taxon>Nocardioides</taxon>
    </lineage>
</organism>
<name>A0A7W3IZZ0_9ACTN</name>
<comment type="caution">
    <text evidence="2">The sequence shown here is derived from an EMBL/GenBank/DDBJ whole genome shotgun (WGS) entry which is preliminary data.</text>
</comment>
<dbReference type="PROSITE" id="PS51257">
    <property type="entry name" value="PROKAR_LIPOPROTEIN"/>
    <property type="match status" value="1"/>
</dbReference>
<dbReference type="RefSeq" id="WP_182538853.1">
    <property type="nucleotide sequence ID" value="NZ_JACGXA010000001.1"/>
</dbReference>
<gene>
    <name evidence="2" type="ORF">FB382_002023</name>
</gene>
<sequence>MRTRGCRGLAGAVALLAVLGLSACGHADEPDVSLEGRWRLERLVDAGDETVFAKASGPPVLTYILEYQALSGCQVIEWKTHTDGEDVRFTDMTVGSMMSCPVNFVDLLDGTYPDLLRRVDHARRGDRTLVLSGDDLEMTFVPLDSRDSSPD</sequence>
<keyword evidence="1" id="KW-0732">Signal</keyword>
<protein>
    <recommendedName>
        <fullName evidence="4">META domain-containing protein</fullName>
    </recommendedName>
</protein>
<accession>A0A7W3IZZ0</accession>
<dbReference type="AlphaFoldDB" id="A0A7W3IZZ0"/>
<feature type="signal peptide" evidence="1">
    <location>
        <begin position="1"/>
        <end position="27"/>
    </location>
</feature>
<feature type="chain" id="PRO_5030618019" description="META domain-containing protein" evidence="1">
    <location>
        <begin position="28"/>
        <end position="151"/>
    </location>
</feature>